<dbReference type="PANTHER" id="PTHR24220">
    <property type="entry name" value="IMPORT ATP-BINDING PROTEIN"/>
    <property type="match status" value="1"/>
</dbReference>
<evidence type="ECO:0000259" key="10">
    <source>
        <dbReference type="PROSITE" id="PS50893"/>
    </source>
</evidence>
<evidence type="ECO:0000256" key="2">
    <source>
        <dbReference type="ARBA" id="ARBA00020019"/>
    </source>
</evidence>
<keyword evidence="4 9" id="KW-0132">Cell division</keyword>
<evidence type="ECO:0000256" key="5">
    <source>
        <dbReference type="ARBA" id="ARBA00022741"/>
    </source>
</evidence>
<comment type="function">
    <text evidence="9">Part of the ABC transporter FtsEX involved in cellular division.</text>
</comment>
<comment type="similarity">
    <text evidence="1 9">Belongs to the ABC transporter superfamily.</text>
</comment>
<dbReference type="Gene3D" id="3.40.50.300">
    <property type="entry name" value="P-loop containing nucleotide triphosphate hydrolases"/>
    <property type="match status" value="1"/>
</dbReference>
<proteinExistence type="inferred from homology"/>
<feature type="domain" description="ABC transporter" evidence="10">
    <location>
        <begin position="2"/>
        <end position="230"/>
    </location>
</feature>
<dbReference type="RefSeq" id="WP_148317485.1">
    <property type="nucleotide sequence ID" value="NZ_JBBMFK010000026.1"/>
</dbReference>
<organism evidence="11 12">
    <name type="scientific">Pseudoflavonifractor intestinihominis</name>
    <dbReference type="NCBI Taxonomy" id="3133171"/>
    <lineage>
        <taxon>Bacteria</taxon>
        <taxon>Bacillati</taxon>
        <taxon>Bacillota</taxon>
        <taxon>Clostridia</taxon>
        <taxon>Eubacteriales</taxon>
        <taxon>Oscillospiraceae</taxon>
        <taxon>Pseudoflavonifractor</taxon>
    </lineage>
</organism>
<dbReference type="InterPro" id="IPR017871">
    <property type="entry name" value="ABC_transporter-like_CS"/>
</dbReference>
<dbReference type="Proteomes" id="UP001464378">
    <property type="component" value="Unassembled WGS sequence"/>
</dbReference>
<dbReference type="GO" id="GO:0051301">
    <property type="term" value="P:cell division"/>
    <property type="evidence" value="ECO:0007669"/>
    <property type="project" value="UniProtKB-KW"/>
</dbReference>
<comment type="caution">
    <text evidence="11">The sequence shown here is derived from an EMBL/GenBank/DDBJ whole genome shotgun (WGS) entry which is preliminary data.</text>
</comment>
<keyword evidence="5 9" id="KW-0547">Nucleotide-binding</keyword>
<accession>A0ABV1EB24</accession>
<evidence type="ECO:0000256" key="1">
    <source>
        <dbReference type="ARBA" id="ARBA00005417"/>
    </source>
</evidence>
<keyword evidence="8 9" id="KW-0131">Cell cycle</keyword>
<comment type="subunit">
    <text evidence="9">Homodimer. Forms a membrane-associated complex with FtsX.</text>
</comment>
<dbReference type="SUPFAM" id="SSF52540">
    <property type="entry name" value="P-loop containing nucleoside triphosphate hydrolases"/>
    <property type="match status" value="1"/>
</dbReference>
<evidence type="ECO:0000256" key="7">
    <source>
        <dbReference type="ARBA" id="ARBA00023136"/>
    </source>
</evidence>
<dbReference type="InterPro" id="IPR003593">
    <property type="entry name" value="AAA+_ATPase"/>
</dbReference>
<dbReference type="InterPro" id="IPR015854">
    <property type="entry name" value="ABC_transpr_LolD-like"/>
</dbReference>
<comment type="subcellular location">
    <subcellularLocation>
        <location evidence="9">Cell membrane</location>
        <topology evidence="9">Peripheral membrane protein</topology>
        <orientation evidence="9">Cytoplasmic side</orientation>
    </subcellularLocation>
</comment>
<dbReference type="EMBL" id="JBBMFK010000026">
    <property type="protein sequence ID" value="MEQ2444486.1"/>
    <property type="molecule type" value="Genomic_DNA"/>
</dbReference>
<keyword evidence="6 9" id="KW-0067">ATP-binding</keyword>
<evidence type="ECO:0000256" key="8">
    <source>
        <dbReference type="ARBA" id="ARBA00023306"/>
    </source>
</evidence>
<dbReference type="InterPro" id="IPR003439">
    <property type="entry name" value="ABC_transporter-like_ATP-bd"/>
</dbReference>
<reference evidence="11 12" key="1">
    <citation type="submission" date="2024-03" db="EMBL/GenBank/DDBJ databases">
        <title>Human intestinal bacterial collection.</title>
        <authorList>
            <person name="Pauvert C."/>
            <person name="Hitch T.C.A."/>
            <person name="Clavel T."/>
        </authorList>
    </citation>
    <scope>NUCLEOTIDE SEQUENCE [LARGE SCALE GENOMIC DNA]</scope>
    <source>
        <strain evidence="11 12">CLA-AP-H29</strain>
    </source>
</reference>
<evidence type="ECO:0000256" key="3">
    <source>
        <dbReference type="ARBA" id="ARBA00022475"/>
    </source>
</evidence>
<name>A0ABV1EB24_9FIRM</name>
<dbReference type="InterPro" id="IPR027417">
    <property type="entry name" value="P-loop_NTPase"/>
</dbReference>
<dbReference type="PROSITE" id="PS50893">
    <property type="entry name" value="ABC_TRANSPORTER_2"/>
    <property type="match status" value="1"/>
</dbReference>
<keyword evidence="7 9" id="KW-0472">Membrane</keyword>
<dbReference type="InterPro" id="IPR005286">
    <property type="entry name" value="Cell_div_FtsE"/>
</dbReference>
<protein>
    <recommendedName>
        <fullName evidence="2 9">Cell division ATP-binding protein FtsE</fullName>
    </recommendedName>
</protein>
<evidence type="ECO:0000256" key="6">
    <source>
        <dbReference type="ARBA" id="ARBA00022840"/>
    </source>
</evidence>
<dbReference type="PANTHER" id="PTHR24220:SF470">
    <property type="entry name" value="CELL DIVISION ATP-BINDING PROTEIN FTSE"/>
    <property type="match status" value="1"/>
</dbReference>
<dbReference type="Pfam" id="PF00005">
    <property type="entry name" value="ABC_tran"/>
    <property type="match status" value="1"/>
</dbReference>
<keyword evidence="3 9" id="KW-1003">Cell membrane</keyword>
<evidence type="ECO:0000256" key="4">
    <source>
        <dbReference type="ARBA" id="ARBA00022618"/>
    </source>
</evidence>
<evidence type="ECO:0000313" key="12">
    <source>
        <dbReference type="Proteomes" id="UP001464378"/>
    </source>
</evidence>
<dbReference type="PROSITE" id="PS00211">
    <property type="entry name" value="ABC_TRANSPORTER_1"/>
    <property type="match status" value="1"/>
</dbReference>
<evidence type="ECO:0000313" key="11">
    <source>
        <dbReference type="EMBL" id="MEQ2444486.1"/>
    </source>
</evidence>
<dbReference type="SMART" id="SM00382">
    <property type="entry name" value="AAA"/>
    <property type="match status" value="1"/>
</dbReference>
<sequence length="230" mass="25764">MIRLIDIYKTYDNGTKALKGINLRIDDGEFAFLVGPSGSGKSTIIKLLTAEVAPTDGRLMVNGYNLNTIRPRQVPYLRRTLGVIFQDFRLIEKKTVAENLTFAMRVVGASSREIRKRIPYVLDLVGLSKKKDMCPNQLSGGEQQRVAIARALVNNPSMIIADEPTGNLDPQRSLEIMMLLERINELGTTMLVVTHEKELVNRFSKRVVAIESGRIISDETGGYYNNETTF</sequence>
<dbReference type="GO" id="GO:0005524">
    <property type="term" value="F:ATP binding"/>
    <property type="evidence" value="ECO:0007669"/>
    <property type="project" value="UniProtKB-KW"/>
</dbReference>
<keyword evidence="12" id="KW-1185">Reference proteome</keyword>
<evidence type="ECO:0000256" key="9">
    <source>
        <dbReference type="RuleBase" id="RU365094"/>
    </source>
</evidence>
<gene>
    <name evidence="9 11" type="primary">ftsE</name>
    <name evidence="11" type="ORF">WMO64_13550</name>
</gene>
<dbReference type="NCBIfam" id="TIGR02673">
    <property type="entry name" value="FtsE"/>
    <property type="match status" value="1"/>
</dbReference>